<dbReference type="GO" id="GO:0008270">
    <property type="term" value="F:zinc ion binding"/>
    <property type="evidence" value="ECO:0007669"/>
    <property type="project" value="InterPro"/>
</dbReference>
<keyword evidence="4" id="KW-1185">Reference proteome</keyword>
<dbReference type="Pfam" id="PF12874">
    <property type="entry name" value="zf-met"/>
    <property type="match status" value="3"/>
</dbReference>
<reference evidence="4" key="1">
    <citation type="journal article" date="2018" name="Gigascience">
        <title>Genome assembly of the Pink Ipe (Handroanthus impetiginosus, Bignoniaceae), a highly valued, ecologically keystone Neotropical timber forest tree.</title>
        <authorList>
            <person name="Silva-Junior O.B."/>
            <person name="Grattapaglia D."/>
            <person name="Novaes E."/>
            <person name="Collevatti R.G."/>
        </authorList>
    </citation>
    <scope>NUCLEOTIDE SEQUENCE [LARGE SCALE GENOMIC DNA]</scope>
    <source>
        <strain evidence="4">cv. UFG-1</strain>
    </source>
</reference>
<comment type="caution">
    <text evidence="3">The sequence shown here is derived from an EMBL/GenBank/DDBJ whole genome shotgun (WGS) entry which is preliminary data.</text>
</comment>
<name>A0A2G9IBE8_9LAMI</name>
<dbReference type="InterPro" id="IPR036236">
    <property type="entry name" value="Znf_C2H2_sf"/>
</dbReference>
<dbReference type="OrthoDB" id="434647at2759"/>
<evidence type="ECO:0000313" key="4">
    <source>
        <dbReference type="Proteomes" id="UP000231279"/>
    </source>
</evidence>
<dbReference type="SMART" id="SM00451">
    <property type="entry name" value="ZnF_U1"/>
    <property type="match status" value="3"/>
</dbReference>
<organism evidence="3 4">
    <name type="scientific">Handroanthus impetiginosus</name>
    <dbReference type="NCBI Taxonomy" id="429701"/>
    <lineage>
        <taxon>Eukaryota</taxon>
        <taxon>Viridiplantae</taxon>
        <taxon>Streptophyta</taxon>
        <taxon>Embryophyta</taxon>
        <taxon>Tracheophyta</taxon>
        <taxon>Spermatophyta</taxon>
        <taxon>Magnoliopsida</taxon>
        <taxon>eudicotyledons</taxon>
        <taxon>Gunneridae</taxon>
        <taxon>Pentapetalae</taxon>
        <taxon>asterids</taxon>
        <taxon>lamiids</taxon>
        <taxon>Lamiales</taxon>
        <taxon>Bignoniaceae</taxon>
        <taxon>Crescentiina</taxon>
        <taxon>Tabebuia alliance</taxon>
        <taxon>Handroanthus</taxon>
    </lineage>
</organism>
<protein>
    <recommendedName>
        <fullName evidence="5">C2H2-type domain-containing protein</fullName>
    </recommendedName>
</protein>
<dbReference type="STRING" id="429701.A0A2G9IBE8"/>
<dbReference type="GO" id="GO:0003676">
    <property type="term" value="F:nucleic acid binding"/>
    <property type="evidence" value="ECO:0007669"/>
    <property type="project" value="InterPro"/>
</dbReference>
<feature type="domain" description="C2H2-type" evidence="1">
    <location>
        <begin position="46"/>
        <end position="70"/>
    </location>
</feature>
<dbReference type="SUPFAM" id="SSF57667">
    <property type="entry name" value="beta-beta-alpha zinc fingers"/>
    <property type="match status" value="3"/>
</dbReference>
<feature type="domain" description="U1-type" evidence="2">
    <location>
        <begin position="6"/>
        <end position="40"/>
    </location>
</feature>
<evidence type="ECO:0008006" key="5">
    <source>
        <dbReference type="Google" id="ProtNLM"/>
    </source>
</evidence>
<dbReference type="InterPro" id="IPR003604">
    <property type="entry name" value="Matrin/U1-like-C_Znf_C2H2"/>
</dbReference>
<evidence type="ECO:0000259" key="2">
    <source>
        <dbReference type="SMART" id="SM00451"/>
    </source>
</evidence>
<dbReference type="PANTHER" id="PTHR47487">
    <property type="entry name" value="OS06G0651300 PROTEIN-RELATED"/>
    <property type="match status" value="1"/>
</dbReference>
<dbReference type="Proteomes" id="UP000231279">
    <property type="component" value="Unassembled WGS sequence"/>
</dbReference>
<dbReference type="Gene3D" id="3.30.160.60">
    <property type="entry name" value="Classic Zinc Finger"/>
    <property type="match status" value="3"/>
</dbReference>
<dbReference type="EMBL" id="NKXS01000019">
    <property type="protein sequence ID" value="PIN27000.1"/>
    <property type="molecule type" value="Genomic_DNA"/>
</dbReference>
<feature type="domain" description="U1-type" evidence="2">
    <location>
        <begin position="91"/>
        <end position="125"/>
    </location>
</feature>
<feature type="domain" description="U1-type" evidence="2">
    <location>
        <begin position="43"/>
        <end position="77"/>
    </location>
</feature>
<sequence>MTIKSSDDLLCELCQVSCSSVLTLQQHLNGRRHKAKMEWTRIKGMPSCDVCQIWCTDYKSMEMHLKGQKHKEKVQELEQCKKNGGDSVVKKKPILCELCLVHCMNEELFEMHIKGRSHGVKEELKRRGMM</sequence>
<evidence type="ECO:0000259" key="1">
    <source>
        <dbReference type="SMART" id="SM00355"/>
    </source>
</evidence>
<feature type="domain" description="C2H2-type" evidence="1">
    <location>
        <begin position="9"/>
        <end position="33"/>
    </location>
</feature>
<dbReference type="PANTHER" id="PTHR47487:SF8">
    <property type="entry name" value="OS08G0270900 PROTEIN"/>
    <property type="match status" value="1"/>
</dbReference>
<dbReference type="AlphaFoldDB" id="A0A2G9IBE8"/>
<evidence type="ECO:0000313" key="3">
    <source>
        <dbReference type="EMBL" id="PIN27000.1"/>
    </source>
</evidence>
<feature type="domain" description="C2H2-type" evidence="1">
    <location>
        <begin position="94"/>
        <end position="118"/>
    </location>
</feature>
<proteinExistence type="predicted"/>
<gene>
    <name evidence="3" type="ORF">CDL12_00218</name>
</gene>
<accession>A0A2G9IBE8</accession>
<dbReference type="SMART" id="SM00355">
    <property type="entry name" value="ZnF_C2H2"/>
    <property type="match status" value="3"/>
</dbReference>
<dbReference type="InterPro" id="IPR013087">
    <property type="entry name" value="Znf_C2H2_type"/>
</dbReference>